<comment type="caution">
    <text evidence="1">The sequence shown here is derived from an EMBL/GenBank/DDBJ whole genome shotgun (WGS) entry which is preliminary data.</text>
</comment>
<proteinExistence type="predicted"/>
<reference evidence="1" key="1">
    <citation type="submission" date="2022-04" db="EMBL/GenBank/DDBJ databases">
        <title>Genome of the entomopathogenic fungus Entomophthora muscae.</title>
        <authorList>
            <person name="Elya C."/>
            <person name="Lovett B.R."/>
            <person name="Lee E."/>
            <person name="Macias A.M."/>
            <person name="Hajek A.E."/>
            <person name="De Bivort B.L."/>
            <person name="Kasson M.T."/>
            <person name="De Fine Licht H.H."/>
            <person name="Stajich J.E."/>
        </authorList>
    </citation>
    <scope>NUCLEOTIDE SEQUENCE</scope>
    <source>
        <strain evidence="1">Berkeley</strain>
    </source>
</reference>
<name>A0ACC2U6A4_9FUNG</name>
<gene>
    <name evidence="1" type="ORF">DSO57_1005476</name>
</gene>
<sequence>MALEEGLHWSGHPIDFRRYHTSIVQAAQLQSQNENKHMEFWWSSAHPIVPYYDCFENETCQLNLSYKKKGWRVSTQKEWQQSESTSRQLYTAITQRQNVNHVFEFIGPLSCTIFINQVSLELQSNPHFSWTSFSWKVNRIRHPIYVAGVPSAIFSSKCLTIPSGITPLY</sequence>
<keyword evidence="2" id="KW-1185">Reference proteome</keyword>
<accession>A0ACC2U6A4</accession>
<dbReference type="EMBL" id="QTSX02001435">
    <property type="protein sequence ID" value="KAJ9082334.1"/>
    <property type="molecule type" value="Genomic_DNA"/>
</dbReference>
<organism evidence="1 2">
    <name type="scientific">Entomophthora muscae</name>
    <dbReference type="NCBI Taxonomy" id="34485"/>
    <lineage>
        <taxon>Eukaryota</taxon>
        <taxon>Fungi</taxon>
        <taxon>Fungi incertae sedis</taxon>
        <taxon>Zoopagomycota</taxon>
        <taxon>Entomophthoromycotina</taxon>
        <taxon>Entomophthoromycetes</taxon>
        <taxon>Entomophthorales</taxon>
        <taxon>Entomophthoraceae</taxon>
        <taxon>Entomophthora</taxon>
    </lineage>
</organism>
<protein>
    <submittedName>
        <fullName evidence="1">Uncharacterized protein</fullName>
    </submittedName>
</protein>
<evidence type="ECO:0000313" key="2">
    <source>
        <dbReference type="Proteomes" id="UP001165960"/>
    </source>
</evidence>
<dbReference type="Proteomes" id="UP001165960">
    <property type="component" value="Unassembled WGS sequence"/>
</dbReference>
<evidence type="ECO:0000313" key="1">
    <source>
        <dbReference type="EMBL" id="KAJ9082334.1"/>
    </source>
</evidence>